<dbReference type="InterPro" id="IPR036291">
    <property type="entry name" value="NAD(P)-bd_dom_sf"/>
</dbReference>
<dbReference type="PANTHER" id="PTHR43333">
    <property type="entry name" value="2-HACID_DH_C DOMAIN-CONTAINING PROTEIN"/>
    <property type="match status" value="1"/>
</dbReference>
<feature type="domain" description="D-isomer specific 2-hydroxyacid dehydrogenase NAD-binding" evidence="3">
    <location>
        <begin position="128"/>
        <end position="274"/>
    </location>
</feature>
<evidence type="ECO:0000256" key="1">
    <source>
        <dbReference type="ARBA" id="ARBA00023002"/>
    </source>
</evidence>
<keyword evidence="5" id="KW-1185">Reference proteome</keyword>
<reference evidence="4" key="1">
    <citation type="submission" date="2021-03" db="EMBL/GenBank/DDBJ databases">
        <title>Sagittula salina sp. nov. strain M10.9X isolated from the marine waste.</title>
        <authorList>
            <person name="Satari L."/>
            <person name="Molina-Menor E."/>
            <person name="Vidal-Verdu A."/>
            <person name="Pascual J."/>
            <person name="Pereto J."/>
            <person name="Porcar M."/>
        </authorList>
    </citation>
    <scope>NUCLEOTIDE SEQUENCE</scope>
    <source>
        <strain evidence="4">M10.9X</strain>
    </source>
</reference>
<dbReference type="EMBL" id="JAGISH010000001">
    <property type="protein sequence ID" value="MBP0481438.1"/>
    <property type="molecule type" value="Genomic_DNA"/>
</dbReference>
<keyword evidence="1" id="KW-0560">Oxidoreductase</keyword>
<sequence>MPNILFAALTEAWDDYETHLRSALDDEDLQYTLATDLPPAEVDYIVYAPNSTVRDFTPYTRLKAVMNLWAGVEKVVKNPTLAAPLTRMVDDEGLTQGMVEWVTGHTLRHHLGMDAHIVNPERIWDDTPPPLAKDRPVTILGLGALGQACARALTQIGFHVTGWSRSKKDVPGVTCLAGAEGLDAALTTAQILILLLPDTPATTNLINADTLARLPQGAVILNPGRGPLIDDEALLTALDANVSHATLDTFRTEPLPRDHAFWCHRRITVTPHIASTTRPDSAARVIARNIARAERGETLHHLVDRTAGY</sequence>
<organism evidence="4 5">
    <name type="scientific">Sagittula salina</name>
    <dbReference type="NCBI Taxonomy" id="2820268"/>
    <lineage>
        <taxon>Bacteria</taxon>
        <taxon>Pseudomonadati</taxon>
        <taxon>Pseudomonadota</taxon>
        <taxon>Alphaproteobacteria</taxon>
        <taxon>Rhodobacterales</taxon>
        <taxon>Roseobacteraceae</taxon>
        <taxon>Sagittula</taxon>
    </lineage>
</organism>
<dbReference type="RefSeq" id="WP_209359126.1">
    <property type="nucleotide sequence ID" value="NZ_JAGISH010000001.1"/>
</dbReference>
<dbReference type="PROSITE" id="PS00671">
    <property type="entry name" value="D_2_HYDROXYACID_DH_3"/>
    <property type="match status" value="1"/>
</dbReference>
<keyword evidence="2" id="KW-0520">NAD</keyword>
<accession>A0A940MKU7</accession>
<proteinExistence type="predicted"/>
<dbReference type="SUPFAM" id="SSF51735">
    <property type="entry name" value="NAD(P)-binding Rossmann-fold domains"/>
    <property type="match status" value="1"/>
</dbReference>
<name>A0A940MKU7_9RHOB</name>
<dbReference type="CDD" id="cd12164">
    <property type="entry name" value="GDH_like_2"/>
    <property type="match status" value="1"/>
</dbReference>
<dbReference type="Pfam" id="PF02826">
    <property type="entry name" value="2-Hacid_dh_C"/>
    <property type="match status" value="1"/>
</dbReference>
<dbReference type="GO" id="GO:0051287">
    <property type="term" value="F:NAD binding"/>
    <property type="evidence" value="ECO:0007669"/>
    <property type="project" value="InterPro"/>
</dbReference>
<evidence type="ECO:0000313" key="5">
    <source>
        <dbReference type="Proteomes" id="UP000675940"/>
    </source>
</evidence>
<dbReference type="PANTHER" id="PTHR43333:SF1">
    <property type="entry name" value="D-ISOMER SPECIFIC 2-HYDROXYACID DEHYDROGENASE NAD-BINDING DOMAIN-CONTAINING PROTEIN"/>
    <property type="match status" value="1"/>
</dbReference>
<evidence type="ECO:0000259" key="3">
    <source>
        <dbReference type="Pfam" id="PF02826"/>
    </source>
</evidence>
<dbReference type="InterPro" id="IPR006140">
    <property type="entry name" value="D-isomer_DH_NAD-bd"/>
</dbReference>
<dbReference type="GO" id="GO:0016616">
    <property type="term" value="F:oxidoreductase activity, acting on the CH-OH group of donors, NAD or NADP as acceptor"/>
    <property type="evidence" value="ECO:0007669"/>
    <property type="project" value="UniProtKB-ARBA"/>
</dbReference>
<dbReference type="InterPro" id="IPR029753">
    <property type="entry name" value="D-isomer_DH_CS"/>
</dbReference>
<evidence type="ECO:0000313" key="4">
    <source>
        <dbReference type="EMBL" id="MBP0481438.1"/>
    </source>
</evidence>
<dbReference type="AlphaFoldDB" id="A0A940MKU7"/>
<comment type="caution">
    <text evidence="4">The sequence shown here is derived from an EMBL/GenBank/DDBJ whole genome shotgun (WGS) entry which is preliminary data.</text>
</comment>
<evidence type="ECO:0000256" key="2">
    <source>
        <dbReference type="ARBA" id="ARBA00023027"/>
    </source>
</evidence>
<gene>
    <name evidence="4" type="ORF">J5474_02900</name>
</gene>
<protein>
    <submittedName>
        <fullName evidence="4">Glyoxylate/hydroxypyruvate reductase A</fullName>
    </submittedName>
</protein>
<dbReference type="Gene3D" id="3.40.50.720">
    <property type="entry name" value="NAD(P)-binding Rossmann-like Domain"/>
    <property type="match status" value="2"/>
</dbReference>
<dbReference type="Proteomes" id="UP000675940">
    <property type="component" value="Unassembled WGS sequence"/>
</dbReference>